<evidence type="ECO:0000259" key="2">
    <source>
        <dbReference type="Pfam" id="PF24964"/>
    </source>
</evidence>
<name>A0A484LNI7_9ASTE</name>
<dbReference type="AlphaFoldDB" id="A0A484LNI7"/>
<dbReference type="OrthoDB" id="1739492at2759"/>
<feature type="domain" description="DUF7769" evidence="2">
    <location>
        <begin position="60"/>
        <end position="109"/>
    </location>
</feature>
<dbReference type="Pfam" id="PF24964">
    <property type="entry name" value="DUF7769"/>
    <property type="match status" value="1"/>
</dbReference>
<reference evidence="3 4" key="1">
    <citation type="submission" date="2018-04" db="EMBL/GenBank/DDBJ databases">
        <authorList>
            <person name="Vogel A."/>
        </authorList>
    </citation>
    <scope>NUCLEOTIDE SEQUENCE [LARGE SCALE GENOMIC DNA]</scope>
</reference>
<evidence type="ECO:0000256" key="1">
    <source>
        <dbReference type="SAM" id="MobiDB-lite"/>
    </source>
</evidence>
<dbReference type="PANTHER" id="PTHR33889:SF1">
    <property type="entry name" value="OS03G0834800 PROTEIN"/>
    <property type="match status" value="1"/>
</dbReference>
<keyword evidence="4" id="KW-1185">Reference proteome</keyword>
<organism evidence="3 4">
    <name type="scientific">Cuscuta campestris</name>
    <dbReference type="NCBI Taxonomy" id="132261"/>
    <lineage>
        <taxon>Eukaryota</taxon>
        <taxon>Viridiplantae</taxon>
        <taxon>Streptophyta</taxon>
        <taxon>Embryophyta</taxon>
        <taxon>Tracheophyta</taxon>
        <taxon>Spermatophyta</taxon>
        <taxon>Magnoliopsida</taxon>
        <taxon>eudicotyledons</taxon>
        <taxon>Gunneridae</taxon>
        <taxon>Pentapetalae</taxon>
        <taxon>asterids</taxon>
        <taxon>lamiids</taxon>
        <taxon>Solanales</taxon>
        <taxon>Convolvulaceae</taxon>
        <taxon>Cuscuteae</taxon>
        <taxon>Cuscuta</taxon>
        <taxon>Cuscuta subgen. Grammica</taxon>
        <taxon>Cuscuta sect. Cleistogrammica</taxon>
    </lineage>
</organism>
<dbReference type="InterPro" id="IPR056671">
    <property type="entry name" value="DUF7769"/>
</dbReference>
<accession>A0A484LNI7</accession>
<feature type="region of interest" description="Disordered" evidence="1">
    <location>
        <begin position="1"/>
        <end position="24"/>
    </location>
</feature>
<dbReference type="Proteomes" id="UP000595140">
    <property type="component" value="Unassembled WGS sequence"/>
</dbReference>
<evidence type="ECO:0000313" key="4">
    <source>
        <dbReference type="Proteomes" id="UP000595140"/>
    </source>
</evidence>
<dbReference type="EMBL" id="OOIL02001723">
    <property type="protein sequence ID" value="VFQ77824.1"/>
    <property type="molecule type" value="Genomic_DNA"/>
</dbReference>
<gene>
    <name evidence="3" type="ORF">CCAM_LOCUS19600</name>
</gene>
<protein>
    <recommendedName>
        <fullName evidence="2">DUF7769 domain-containing protein</fullName>
    </recommendedName>
</protein>
<dbReference type="PANTHER" id="PTHR33889">
    <property type="entry name" value="OS04G0681850 PROTEIN"/>
    <property type="match status" value="1"/>
</dbReference>
<evidence type="ECO:0000313" key="3">
    <source>
        <dbReference type="EMBL" id="VFQ77824.1"/>
    </source>
</evidence>
<sequence>MVSPPSSPSLSTASSFSSFSSNSCSTNLPPLVQVPLLSLDTPAADEETSSLGKKGCEKRNRKRKRVVDKLLQFCKNGKLQRGCMKEVAAEFNISAKTVGKIWSIAKTQMLGGLPVDVQCKWIGNSGKKGVTVDTQKMLAVPFHRRKNMGALAYAMDVSKSTVQRWLKGKAIRRHSNAIKPFLCEKGPVGSAKRNSSSDISIISAEVTDSPSSSSSSSSP</sequence>
<proteinExistence type="predicted"/>